<evidence type="ECO:0000313" key="1">
    <source>
        <dbReference type="EMBL" id="KAI7993258.1"/>
    </source>
</evidence>
<reference evidence="1 2" key="1">
    <citation type="journal article" date="2022" name="Plant J.">
        <title>Chromosome-level genome of Camellia lanceoleosa provides a valuable resource for understanding genome evolution and self-incompatibility.</title>
        <authorList>
            <person name="Gong W."/>
            <person name="Xiao S."/>
            <person name="Wang L."/>
            <person name="Liao Z."/>
            <person name="Chang Y."/>
            <person name="Mo W."/>
            <person name="Hu G."/>
            <person name="Li W."/>
            <person name="Zhao G."/>
            <person name="Zhu H."/>
            <person name="Hu X."/>
            <person name="Ji K."/>
            <person name="Xiang X."/>
            <person name="Song Q."/>
            <person name="Yuan D."/>
            <person name="Jin S."/>
            <person name="Zhang L."/>
        </authorList>
    </citation>
    <scope>NUCLEOTIDE SEQUENCE [LARGE SCALE GENOMIC DNA]</scope>
    <source>
        <strain evidence="1">SQ_2022a</strain>
    </source>
</reference>
<organism evidence="1 2">
    <name type="scientific">Camellia lanceoleosa</name>
    <dbReference type="NCBI Taxonomy" id="1840588"/>
    <lineage>
        <taxon>Eukaryota</taxon>
        <taxon>Viridiplantae</taxon>
        <taxon>Streptophyta</taxon>
        <taxon>Embryophyta</taxon>
        <taxon>Tracheophyta</taxon>
        <taxon>Spermatophyta</taxon>
        <taxon>Magnoliopsida</taxon>
        <taxon>eudicotyledons</taxon>
        <taxon>Gunneridae</taxon>
        <taxon>Pentapetalae</taxon>
        <taxon>asterids</taxon>
        <taxon>Ericales</taxon>
        <taxon>Theaceae</taxon>
        <taxon>Camellia</taxon>
    </lineage>
</organism>
<protein>
    <submittedName>
        <fullName evidence="1">GDSL esterase/lipase 7</fullName>
    </submittedName>
</protein>
<dbReference type="EMBL" id="CM045769">
    <property type="protein sequence ID" value="KAI7993258.1"/>
    <property type="molecule type" value="Genomic_DNA"/>
</dbReference>
<sequence>MLVLLCYLVLYLHGMPTMTSLAQKATNMYVFGDSIVDYGRKTQHETGMKAGYRPYGTECIWTTVPFQFTNGQTFPEIIASSLNLSSPISFDEFNYASATASGNGVNYASASAGILPETGSALGRNYCMEQQIGFFRETVEKHLRPNFPTTNMLSEYLSSAIFLINIGTSDYIHNYLQPKNYNSSHRYNGKDFAELLTKKLGKHLEDLYNLGARKIIIFQIGPLGCFPYIINKLKPESRCDEDVNKLVSIFNDKLDATLKELSQKLVGSTFVIARTFDLMKSMIEYPFNFGFKEARWPCCKTEENGTGLCQNKFHVATPTEWANLKPDPVARQRSIQREFLCVDLPPTGAETGKPKGAVCEDRKLYIVWDEIHLTEAAYKGIANHCLVSSDGISYPSYGLPYLMGISG</sequence>
<gene>
    <name evidence="1" type="ORF">LOK49_LG11G00845</name>
</gene>
<keyword evidence="2" id="KW-1185">Reference proteome</keyword>
<evidence type="ECO:0000313" key="2">
    <source>
        <dbReference type="Proteomes" id="UP001060215"/>
    </source>
</evidence>
<dbReference type="Proteomes" id="UP001060215">
    <property type="component" value="Chromosome 12"/>
</dbReference>
<name>A0ACC0FXV2_9ERIC</name>
<proteinExistence type="predicted"/>
<accession>A0ACC0FXV2</accession>
<comment type="caution">
    <text evidence="1">The sequence shown here is derived from an EMBL/GenBank/DDBJ whole genome shotgun (WGS) entry which is preliminary data.</text>
</comment>